<dbReference type="GO" id="GO:0007131">
    <property type="term" value="P:reciprocal meiotic recombination"/>
    <property type="evidence" value="ECO:0007669"/>
    <property type="project" value="TreeGrafter"/>
</dbReference>
<organism evidence="3 4">
    <name type="scientific">Stylonychia lemnae</name>
    <name type="common">Ciliate</name>
    <dbReference type="NCBI Taxonomy" id="5949"/>
    <lineage>
        <taxon>Eukaryota</taxon>
        <taxon>Sar</taxon>
        <taxon>Alveolata</taxon>
        <taxon>Ciliophora</taxon>
        <taxon>Intramacronucleata</taxon>
        <taxon>Spirotrichea</taxon>
        <taxon>Stichotrichia</taxon>
        <taxon>Sporadotrichida</taxon>
        <taxon>Oxytrichidae</taxon>
        <taxon>Stylonychinae</taxon>
        <taxon>Stylonychia</taxon>
    </lineage>
</organism>
<accession>A0A078A6P2</accession>
<proteinExistence type="predicted"/>
<name>A0A078A6P2_STYLE</name>
<keyword evidence="2" id="KW-0812">Transmembrane</keyword>
<dbReference type="PANTHER" id="PTHR31398">
    <property type="entry name" value="MEIOTIC NUCLEAR DIVISION PROTEIN 1 HOMOLOG"/>
    <property type="match status" value="1"/>
</dbReference>
<feature type="compositionally biased region" description="Basic residues" evidence="1">
    <location>
        <begin position="865"/>
        <end position="878"/>
    </location>
</feature>
<dbReference type="InParanoid" id="A0A078A6P2"/>
<feature type="region of interest" description="Disordered" evidence="1">
    <location>
        <begin position="655"/>
        <end position="688"/>
    </location>
</feature>
<reference evidence="3 4" key="1">
    <citation type="submission" date="2014-06" db="EMBL/GenBank/DDBJ databases">
        <authorList>
            <person name="Swart Estienne"/>
        </authorList>
    </citation>
    <scope>NUCLEOTIDE SEQUENCE [LARGE SCALE GENOMIC DNA]</scope>
    <source>
        <strain evidence="3 4">130c</strain>
    </source>
</reference>
<evidence type="ECO:0000313" key="3">
    <source>
        <dbReference type="EMBL" id="CDW77920.1"/>
    </source>
</evidence>
<protein>
    <recommendedName>
        <fullName evidence="5">Transmembrane protein</fullName>
    </recommendedName>
</protein>
<evidence type="ECO:0000256" key="2">
    <source>
        <dbReference type="SAM" id="Phobius"/>
    </source>
</evidence>
<dbReference type="GO" id="GO:0005634">
    <property type="term" value="C:nucleus"/>
    <property type="evidence" value="ECO:0007669"/>
    <property type="project" value="TreeGrafter"/>
</dbReference>
<evidence type="ECO:0000256" key="1">
    <source>
        <dbReference type="SAM" id="MobiDB-lite"/>
    </source>
</evidence>
<sequence>MEYDIYDNYQHIKGQDVYEYRRIPLNKKCKKLFRQADFYANPITLRYKGEKKFYTNFGALTSSLIIAGMLALTIYQVTLMLSQSQITFQESSSLALPAAFELGVDNGFTFAFRLYNKDTKKTFDYNQYFNVSIIQINKTWYNFIFNHNAFEQGVSLRQNSKRALLTKSNSDADMFSRIVQESQRHRWRFHRQTKDQLEVQFMFLNANFDQQDLDDPIKNYMDTRLFEDLLPNNNLKRINIYVKNSSANLLNDYLRIDAPVDLQFYQVSQIEKYINTYNDEDGELVKIVIQASSYKAVYERRVYSLFDVFAALGGIYNSLFTIGFLFCAAFSYNLYLSSLIRKLYHFKARFERKDENQKDNRERSNTTEYESQAGYIDTNNSINNQQDWREQLQREQNLGVKEIKEEVKQVIGKDNKANFNHKTVSILKSLICCLILRNRTKLRNDPSRRNVLYFLKGRQMLNKEMDIAWIVHQIRKVKYLMKILLDKDQRRLFQLKRTQQISSDEGYDEDDYKKKLRKDKLIDLYVDVLRTKKLKRSDNKLLEITGFKNVLSILNSQKAYEKVAAEWQANELYQNEQPPPTPQLNQQNSTQSVIPAPKYFDTISSASNFYGMTSFNKGVFTKSTIMRTQNMNDKRGLHSHQASRDMIKTQSSEIYDQSLDLKERKHSPISLERQNKKNKLPSQSYNRNFNINENNADYFYESPDMGNSIEDYSGLDTMDDKKDRDTSNDNKLNTSNIFFSKQNLSSIQKNGSKMKEYQQLHEQLLQHPDKEFFTGTSFRRNFPERMKIESIKLQLRKESQGQFLTDNLAAGGVLNQNENRGHIKNIMSRNELNFQTLLGTTDDFNTQNTLEELIGEVQDSPNPHLPRKTKTRIKWNQR</sequence>
<feature type="transmembrane region" description="Helical" evidence="2">
    <location>
        <begin position="53"/>
        <end position="75"/>
    </location>
</feature>
<dbReference type="EMBL" id="CCKQ01006601">
    <property type="protein sequence ID" value="CDW77920.1"/>
    <property type="molecule type" value="Genomic_DNA"/>
</dbReference>
<feature type="transmembrane region" description="Helical" evidence="2">
    <location>
        <begin position="95"/>
        <end position="115"/>
    </location>
</feature>
<keyword evidence="4" id="KW-1185">Reference proteome</keyword>
<dbReference type="PANTHER" id="PTHR31398:SF0">
    <property type="entry name" value="MEIOTIC NUCLEAR DIVISION PROTEIN 1 HOMOLOG"/>
    <property type="match status" value="1"/>
</dbReference>
<evidence type="ECO:0008006" key="5">
    <source>
        <dbReference type="Google" id="ProtNLM"/>
    </source>
</evidence>
<feature type="region of interest" description="Disordered" evidence="1">
    <location>
        <begin position="857"/>
        <end position="878"/>
    </location>
</feature>
<feature type="transmembrane region" description="Helical" evidence="2">
    <location>
        <begin position="308"/>
        <end position="332"/>
    </location>
</feature>
<feature type="compositionally biased region" description="Basic and acidic residues" evidence="1">
    <location>
        <begin position="718"/>
        <end position="728"/>
    </location>
</feature>
<evidence type="ECO:0000313" key="4">
    <source>
        <dbReference type="Proteomes" id="UP000039865"/>
    </source>
</evidence>
<dbReference type="OrthoDB" id="292811at2759"/>
<keyword evidence="2" id="KW-0472">Membrane</keyword>
<dbReference type="AlphaFoldDB" id="A0A078A6P2"/>
<feature type="region of interest" description="Disordered" evidence="1">
    <location>
        <begin position="710"/>
        <end position="730"/>
    </location>
</feature>
<keyword evidence="2" id="KW-1133">Transmembrane helix</keyword>
<dbReference type="Proteomes" id="UP000039865">
    <property type="component" value="Unassembled WGS sequence"/>
</dbReference>
<gene>
    <name evidence="3" type="primary">Contig16525.g17590</name>
    <name evidence="3" type="ORF">STYLEM_6889</name>
</gene>